<feature type="region of interest" description="Disordered" evidence="11">
    <location>
        <begin position="53"/>
        <end position="122"/>
    </location>
</feature>
<evidence type="ECO:0000256" key="3">
    <source>
        <dbReference type="ARBA" id="ARBA00022478"/>
    </source>
</evidence>
<evidence type="ECO:0000256" key="11">
    <source>
        <dbReference type="SAM" id="MobiDB-lite"/>
    </source>
</evidence>
<dbReference type="STRING" id="336566.ABB30_01945"/>
<dbReference type="AlphaFoldDB" id="A0A0R0DLP5"/>
<keyword evidence="3 10" id="KW-0240">DNA-directed RNA polymerase</keyword>
<dbReference type="PANTHER" id="PTHR32248:SF4">
    <property type="entry name" value="RNA POLYMERASE SIGMA-54 FACTOR"/>
    <property type="match status" value="1"/>
</dbReference>
<dbReference type="PROSITE" id="PS50044">
    <property type="entry name" value="SIGMA54_3"/>
    <property type="match status" value="1"/>
</dbReference>
<dbReference type="Pfam" id="PF00309">
    <property type="entry name" value="Sigma54_AID"/>
    <property type="match status" value="1"/>
</dbReference>
<dbReference type="GO" id="GO:0003677">
    <property type="term" value="F:DNA binding"/>
    <property type="evidence" value="ECO:0007669"/>
    <property type="project" value="UniProtKB-KW"/>
</dbReference>
<dbReference type="PATRIC" id="fig|336566.3.peg.2757"/>
<proteinExistence type="inferred from homology"/>
<keyword evidence="6 10" id="KW-0805">Transcription regulation</keyword>
<dbReference type="GO" id="GO:0000428">
    <property type="term" value="C:DNA-directed RNA polymerase complex"/>
    <property type="evidence" value="ECO:0007669"/>
    <property type="project" value="UniProtKB-KW"/>
</dbReference>
<dbReference type="Pfam" id="PF04552">
    <property type="entry name" value="Sigma54_DBD"/>
    <property type="match status" value="1"/>
</dbReference>
<reference evidence="14 15" key="1">
    <citation type="submission" date="2015-05" db="EMBL/GenBank/DDBJ databases">
        <title>Genome sequencing and analysis of members of genus Stenotrophomonas.</title>
        <authorList>
            <person name="Patil P.P."/>
            <person name="Midha S."/>
            <person name="Patil P.B."/>
        </authorList>
    </citation>
    <scope>NUCLEOTIDE SEQUENCE [LARGE SCALE GENOMIC DNA]</scope>
    <source>
        <strain evidence="14 15">DSM 24757</strain>
    </source>
</reference>
<evidence type="ECO:0000256" key="9">
    <source>
        <dbReference type="ARBA" id="ARBA00023163"/>
    </source>
</evidence>
<feature type="domain" description="RNA polymerase sigma factor 54 DNA-binding" evidence="12">
    <location>
        <begin position="322"/>
        <end position="479"/>
    </location>
</feature>
<feature type="domain" description="RNA polymerase sigma factor 54 core-binding" evidence="13">
    <location>
        <begin position="121"/>
        <end position="309"/>
    </location>
</feature>
<dbReference type="RefSeq" id="WP_057636617.1">
    <property type="nucleotide sequence ID" value="NZ_LDJM01000006.1"/>
</dbReference>
<dbReference type="PROSITE" id="PS00718">
    <property type="entry name" value="SIGMA54_2"/>
    <property type="match status" value="1"/>
</dbReference>
<comment type="function">
    <text evidence="10">Sigma factors are initiation factors that promote the attachment of RNA polymerase to specific initiation sites and are then released.</text>
</comment>
<evidence type="ECO:0000256" key="4">
    <source>
        <dbReference type="ARBA" id="ARBA00022679"/>
    </source>
</evidence>
<dbReference type="OrthoDB" id="9814402at2"/>
<feature type="compositionally biased region" description="Polar residues" evidence="11">
    <location>
        <begin position="67"/>
        <end position="80"/>
    </location>
</feature>
<organism evidence="14 15">
    <name type="scientific">Stenotrophomonas ginsengisoli</name>
    <dbReference type="NCBI Taxonomy" id="336566"/>
    <lineage>
        <taxon>Bacteria</taxon>
        <taxon>Pseudomonadati</taxon>
        <taxon>Pseudomonadota</taxon>
        <taxon>Gammaproteobacteria</taxon>
        <taxon>Lysobacterales</taxon>
        <taxon>Lysobacteraceae</taxon>
        <taxon>Stenotrophomonas</taxon>
    </lineage>
</organism>
<dbReference type="PROSITE" id="PS00717">
    <property type="entry name" value="SIGMA54_1"/>
    <property type="match status" value="1"/>
</dbReference>
<dbReference type="PIRSF" id="PIRSF000774">
    <property type="entry name" value="RpoN"/>
    <property type="match status" value="1"/>
</dbReference>
<keyword evidence="7 10" id="KW-0731">Sigma factor</keyword>
<evidence type="ECO:0000256" key="5">
    <source>
        <dbReference type="ARBA" id="ARBA00022695"/>
    </source>
</evidence>
<dbReference type="InterPro" id="IPR007046">
    <property type="entry name" value="RNA_pol_sigma_54_core-bd"/>
</dbReference>
<dbReference type="NCBIfam" id="NF004595">
    <property type="entry name" value="PRK05932.1-2"/>
    <property type="match status" value="1"/>
</dbReference>
<evidence type="ECO:0000256" key="6">
    <source>
        <dbReference type="ARBA" id="ARBA00023015"/>
    </source>
</evidence>
<dbReference type="NCBIfam" id="NF009118">
    <property type="entry name" value="PRK12469.1"/>
    <property type="match status" value="1"/>
</dbReference>
<keyword evidence="8 10" id="KW-0238">DNA-binding</keyword>
<keyword evidence="4 10" id="KW-0808">Transferase</keyword>
<evidence type="ECO:0000256" key="2">
    <source>
        <dbReference type="ARBA" id="ARBA00019942"/>
    </source>
</evidence>
<dbReference type="Pfam" id="PF04963">
    <property type="entry name" value="Sigma54_CBD"/>
    <property type="match status" value="1"/>
</dbReference>
<dbReference type="GO" id="GO:0016779">
    <property type="term" value="F:nucleotidyltransferase activity"/>
    <property type="evidence" value="ECO:0007669"/>
    <property type="project" value="UniProtKB-KW"/>
</dbReference>
<evidence type="ECO:0000259" key="12">
    <source>
        <dbReference type="Pfam" id="PF04552"/>
    </source>
</evidence>
<dbReference type="GO" id="GO:0006352">
    <property type="term" value="P:DNA-templated transcription initiation"/>
    <property type="evidence" value="ECO:0007669"/>
    <property type="project" value="InterPro"/>
</dbReference>
<accession>A0A0R0DLP5</accession>
<evidence type="ECO:0000256" key="10">
    <source>
        <dbReference type="PIRNR" id="PIRNR000774"/>
    </source>
</evidence>
<comment type="caution">
    <text evidence="14">The sequence shown here is derived from an EMBL/GenBank/DDBJ whole genome shotgun (WGS) entry which is preliminary data.</text>
</comment>
<sequence length="482" mass="52757">MKTRLNTTLSQQQTLTPQLQQALRLLQLSATELELELAQAVASNPLLEWAEEAHQGNEQPGVDAAPAQSSEPAANGNDTAPDNEHSDGQDWVPDQGPWATGSRHDGDSDYEPPALKLGGSDQDLGDHLRAQFQLLKLSQRDRNIGLALIDAIDSDGYLREPLPAIAQALQPELLASEDEILAVLRHVQGLEPTGVGARDLGECLTLQLRLLPPSLPGHELALQVAHTSLPRLPRAGIDGLAREMRQPVAAMQAAVDLLRQLEPRPGRLVGQADTSSWVIPDVVIWRQRGRWQAALAGHSGPPVVIHHGYAQLLGHCSDSDSSYLRSHLQQARWLIRGLQQRGQTLLRISRALLVHQAAYLEYGRQALRPLTLREMASELELHESTISRAIAGKYVRTPRGTVALREFFSSGMDTGNGEETASSAIQATLARLIEAENPRKPLSDAKLTELLKQSGMTVARRTVAKYREAMNIPPSHERVRIG</sequence>
<evidence type="ECO:0000256" key="7">
    <source>
        <dbReference type="ARBA" id="ARBA00023082"/>
    </source>
</evidence>
<dbReference type="PANTHER" id="PTHR32248">
    <property type="entry name" value="RNA POLYMERASE SIGMA-54 FACTOR"/>
    <property type="match status" value="1"/>
</dbReference>
<dbReference type="InterPro" id="IPR038709">
    <property type="entry name" value="RpoN_core-bd_sf"/>
</dbReference>
<comment type="similarity">
    <text evidence="1 10">Belongs to the sigma-54 factor family.</text>
</comment>
<dbReference type="InterPro" id="IPR000394">
    <property type="entry name" value="RNA_pol_sigma_54"/>
</dbReference>
<keyword evidence="15" id="KW-1185">Reference proteome</keyword>
<evidence type="ECO:0000313" key="14">
    <source>
        <dbReference type="EMBL" id="KRG79185.1"/>
    </source>
</evidence>
<name>A0A0R0DLP5_9GAMM</name>
<evidence type="ECO:0000256" key="8">
    <source>
        <dbReference type="ARBA" id="ARBA00023125"/>
    </source>
</evidence>
<protein>
    <recommendedName>
        <fullName evidence="2 10">RNA polymerase sigma-54 factor</fullName>
    </recommendedName>
</protein>
<dbReference type="Gene3D" id="1.10.10.1330">
    <property type="entry name" value="RNA polymerase sigma-54 factor, core-binding domain"/>
    <property type="match status" value="1"/>
</dbReference>
<dbReference type="InterPro" id="IPR007634">
    <property type="entry name" value="RNA_pol_sigma_54_DNA-bd"/>
</dbReference>
<keyword evidence="5 10" id="KW-0548">Nucleotidyltransferase</keyword>
<dbReference type="Gene3D" id="1.10.10.60">
    <property type="entry name" value="Homeodomain-like"/>
    <property type="match status" value="1"/>
</dbReference>
<dbReference type="GO" id="GO:0016987">
    <property type="term" value="F:sigma factor activity"/>
    <property type="evidence" value="ECO:0007669"/>
    <property type="project" value="UniProtKB-KW"/>
</dbReference>
<dbReference type="EMBL" id="LDJM01000006">
    <property type="protein sequence ID" value="KRG79185.1"/>
    <property type="molecule type" value="Genomic_DNA"/>
</dbReference>
<dbReference type="PRINTS" id="PR00045">
    <property type="entry name" value="SIGMA54FCT"/>
</dbReference>
<keyword evidence="9 10" id="KW-0804">Transcription</keyword>
<evidence type="ECO:0000259" key="13">
    <source>
        <dbReference type="Pfam" id="PF04963"/>
    </source>
</evidence>
<evidence type="ECO:0000313" key="15">
    <source>
        <dbReference type="Proteomes" id="UP000050956"/>
    </source>
</evidence>
<gene>
    <name evidence="14" type="ORF">ABB30_01945</name>
</gene>
<evidence type="ECO:0000256" key="1">
    <source>
        <dbReference type="ARBA" id="ARBA00008798"/>
    </source>
</evidence>
<dbReference type="GO" id="GO:0001216">
    <property type="term" value="F:DNA-binding transcription activator activity"/>
    <property type="evidence" value="ECO:0007669"/>
    <property type="project" value="InterPro"/>
</dbReference>
<dbReference type="Proteomes" id="UP000050956">
    <property type="component" value="Unassembled WGS sequence"/>
</dbReference>
<dbReference type="NCBIfam" id="TIGR02395">
    <property type="entry name" value="rpoN_sigma"/>
    <property type="match status" value="1"/>
</dbReference>